<keyword evidence="2" id="KW-0564">Palmitate</keyword>
<proteinExistence type="inferred from homology"/>
<dbReference type="InterPro" id="IPR003423">
    <property type="entry name" value="OMP_efflux"/>
</dbReference>
<dbReference type="PROSITE" id="PS51257">
    <property type="entry name" value="PROKAR_LIPOPROTEIN"/>
    <property type="match status" value="1"/>
</dbReference>
<keyword evidence="3" id="KW-0175">Coiled coil</keyword>
<comment type="caution">
    <text evidence="4">The sequence shown here is derived from an EMBL/GenBank/DDBJ whole genome shotgun (WGS) entry which is preliminary data.</text>
</comment>
<organism evidence="4 5">
    <name type="scientific">Altericroceibacterium spongiae</name>
    <dbReference type="NCBI Taxonomy" id="2320269"/>
    <lineage>
        <taxon>Bacteria</taxon>
        <taxon>Pseudomonadati</taxon>
        <taxon>Pseudomonadota</taxon>
        <taxon>Alphaproteobacteria</taxon>
        <taxon>Sphingomonadales</taxon>
        <taxon>Erythrobacteraceae</taxon>
        <taxon>Altericroceibacterium</taxon>
    </lineage>
</organism>
<dbReference type="RefSeq" id="WP_120325609.1">
    <property type="nucleotide sequence ID" value="NZ_RAPF01000009.1"/>
</dbReference>
<feature type="chain" id="PRO_5018821508" evidence="2">
    <location>
        <begin position="25"/>
        <end position="485"/>
    </location>
</feature>
<comment type="subcellular location">
    <subcellularLocation>
        <location evidence="2">Cell membrane</location>
        <topology evidence="2">Lipid-anchor</topology>
    </subcellularLocation>
</comment>
<dbReference type="SUPFAM" id="SSF56954">
    <property type="entry name" value="Outer membrane efflux proteins (OEP)"/>
    <property type="match status" value="1"/>
</dbReference>
<dbReference type="NCBIfam" id="TIGR01845">
    <property type="entry name" value="outer_NodT"/>
    <property type="match status" value="1"/>
</dbReference>
<keyword evidence="2" id="KW-1134">Transmembrane beta strand</keyword>
<dbReference type="EMBL" id="RAPF01000009">
    <property type="protein sequence ID" value="RKF18335.1"/>
    <property type="molecule type" value="Genomic_DNA"/>
</dbReference>
<evidence type="ECO:0000256" key="2">
    <source>
        <dbReference type="RuleBase" id="RU362097"/>
    </source>
</evidence>
<evidence type="ECO:0000256" key="1">
    <source>
        <dbReference type="ARBA" id="ARBA00007613"/>
    </source>
</evidence>
<dbReference type="Gene3D" id="1.20.1600.10">
    <property type="entry name" value="Outer membrane efflux proteins (OEP)"/>
    <property type="match status" value="1"/>
</dbReference>
<dbReference type="GO" id="GO:0015562">
    <property type="term" value="F:efflux transmembrane transporter activity"/>
    <property type="evidence" value="ECO:0007669"/>
    <property type="project" value="InterPro"/>
</dbReference>
<comment type="similarity">
    <text evidence="1 2">Belongs to the outer membrane factor (OMF) (TC 1.B.17) family.</text>
</comment>
<evidence type="ECO:0000256" key="3">
    <source>
        <dbReference type="SAM" id="Coils"/>
    </source>
</evidence>
<keyword evidence="5" id="KW-1185">Reference proteome</keyword>
<keyword evidence="2" id="KW-0449">Lipoprotein</keyword>
<dbReference type="OrthoDB" id="9770517at2"/>
<dbReference type="PANTHER" id="PTHR30203">
    <property type="entry name" value="OUTER MEMBRANE CATION EFFLUX PROTEIN"/>
    <property type="match status" value="1"/>
</dbReference>
<dbReference type="Pfam" id="PF02321">
    <property type="entry name" value="OEP"/>
    <property type="match status" value="2"/>
</dbReference>
<sequence length="485" mass="51069">MNLPKARILCVPAMLALSAGCTTVGPDYVTPPAPAGIEEQPSTDFEAVKETPQVSAEPLPDRWWELYNDPALDALVQAALTANTDLREAAANLERARATTSEARAAADVQTSVSGQAAVGETSNYGLGNPNGVHDTFSLGGDISYEVDVVGRIRRSIEAATASEEAQLAAYDLARITIVAHVVGAYTDACTAGASLAVARHSADVQRQSLALTQRGVEGGLFPRIDLVRSRGLLSQVEASLPGYEAQRRLALYRLAVLTGKAPQDFPAQLATCHTIPSPDRPIPAGDGTALIRRRPDIRQAERQLHAATAQIGIETAALYPTVSLGASAGTTSRTIDGLVSDSAVHFSLGPLISWTFPNTKVARARIAQAQASAKAALARFDGTVLTSLQETESALTQYARDLEENAALRRAQQDSAEALTLQTRMARNGVSSGLDLLDAQRSLVSADQSLAASNAKLAGDRVTIFLALGGGWEHGEEETSSAQD</sequence>
<protein>
    <submittedName>
        <fullName evidence="4">Efflux transporter outer membrane subunit</fullName>
    </submittedName>
</protein>
<dbReference type="GO" id="GO:0005886">
    <property type="term" value="C:plasma membrane"/>
    <property type="evidence" value="ECO:0007669"/>
    <property type="project" value="UniProtKB-SubCell"/>
</dbReference>
<dbReference type="PANTHER" id="PTHR30203:SF21">
    <property type="entry name" value="OUTER MEMBRANE COMPONENT OF MULTIDRUG EFFLUX PUMP-RELATED"/>
    <property type="match status" value="1"/>
</dbReference>
<keyword evidence="2" id="KW-0732">Signal</keyword>
<dbReference type="Proteomes" id="UP000284395">
    <property type="component" value="Unassembled WGS sequence"/>
</dbReference>
<reference evidence="4 5" key="1">
    <citation type="submission" date="2018-09" db="EMBL/GenBank/DDBJ databases">
        <title>Altererythrobacter spongiae sp. nov., isolated from a marine sponge.</title>
        <authorList>
            <person name="Zhuang L."/>
            <person name="Luo L."/>
        </authorList>
    </citation>
    <scope>NUCLEOTIDE SEQUENCE [LARGE SCALE GENOMIC DNA]</scope>
    <source>
        <strain evidence="4 5">HN-Y73</strain>
    </source>
</reference>
<keyword evidence="2" id="KW-0472">Membrane</keyword>
<feature type="coiled-coil region" evidence="3">
    <location>
        <begin position="76"/>
        <end position="106"/>
    </location>
</feature>
<accession>A0A420ECD1</accession>
<name>A0A420ECD1_9SPHN</name>
<evidence type="ECO:0000313" key="4">
    <source>
        <dbReference type="EMBL" id="RKF18335.1"/>
    </source>
</evidence>
<gene>
    <name evidence="4" type="ORF">D6851_14415</name>
</gene>
<dbReference type="Gene3D" id="2.20.200.10">
    <property type="entry name" value="Outer membrane efflux proteins (OEP)"/>
    <property type="match status" value="1"/>
</dbReference>
<dbReference type="AlphaFoldDB" id="A0A420ECD1"/>
<evidence type="ECO:0000313" key="5">
    <source>
        <dbReference type="Proteomes" id="UP000284395"/>
    </source>
</evidence>
<dbReference type="InterPro" id="IPR010131">
    <property type="entry name" value="MdtP/NodT-like"/>
</dbReference>
<keyword evidence="2" id="KW-0812">Transmembrane</keyword>
<feature type="signal peptide" evidence="2">
    <location>
        <begin position="1"/>
        <end position="24"/>
    </location>
</feature>